<dbReference type="InterPro" id="IPR029068">
    <property type="entry name" value="Glyas_Bleomycin-R_OHBP_Dase"/>
</dbReference>
<dbReference type="RefSeq" id="WP_204949237.1">
    <property type="nucleotide sequence ID" value="NZ_BSFF01000002.1"/>
</dbReference>
<dbReference type="InterPro" id="IPR025870">
    <property type="entry name" value="Glyoxalase-like_dom"/>
</dbReference>
<evidence type="ECO:0000259" key="1">
    <source>
        <dbReference type="Pfam" id="PF13468"/>
    </source>
</evidence>
<evidence type="ECO:0000313" key="5">
    <source>
        <dbReference type="Proteomes" id="UP001143400"/>
    </source>
</evidence>
<name>A0A9W6IV44_9HYPH</name>
<dbReference type="AlphaFoldDB" id="A0A9W6IV44"/>
<dbReference type="Proteomes" id="UP000758856">
    <property type="component" value="Unassembled WGS sequence"/>
</dbReference>
<comment type="caution">
    <text evidence="2">The sequence shown here is derived from an EMBL/GenBank/DDBJ whole genome shotgun (WGS) entry which is preliminary data.</text>
</comment>
<accession>A0A9W6IV44</accession>
<proteinExistence type="predicted"/>
<dbReference type="Proteomes" id="UP001143400">
    <property type="component" value="Unassembled WGS sequence"/>
</dbReference>
<dbReference type="PANTHER" id="PTHR40265">
    <property type="entry name" value="BLL2707 PROTEIN"/>
    <property type="match status" value="1"/>
</dbReference>
<feature type="domain" description="Glyoxalase-like" evidence="1">
    <location>
        <begin position="9"/>
        <end position="183"/>
    </location>
</feature>
<evidence type="ECO:0000313" key="2">
    <source>
        <dbReference type="EMBL" id="GLK56167.1"/>
    </source>
</evidence>
<dbReference type="PANTHER" id="PTHR40265:SF1">
    <property type="entry name" value="GLYOXALASE-LIKE DOMAIN-CONTAINING PROTEIN"/>
    <property type="match status" value="1"/>
</dbReference>
<dbReference type="EMBL" id="BSFF01000002">
    <property type="protein sequence ID" value="GLK56167.1"/>
    <property type="molecule type" value="Genomic_DNA"/>
</dbReference>
<dbReference type="SUPFAM" id="SSF54593">
    <property type="entry name" value="Glyoxalase/Bleomycin resistance protein/Dihydroxybiphenyl dioxygenase"/>
    <property type="match status" value="1"/>
</dbReference>
<gene>
    <name evidence="2" type="ORF">GCM10008170_21860</name>
    <name evidence="3" type="ORF">JOD31_001083</name>
</gene>
<dbReference type="EMBL" id="JAFBCY010000001">
    <property type="protein sequence ID" value="MBM7850871.1"/>
    <property type="molecule type" value="Genomic_DNA"/>
</dbReference>
<reference evidence="3 4" key="2">
    <citation type="submission" date="2021-01" db="EMBL/GenBank/DDBJ databases">
        <title>Genomic Encyclopedia of Type Strains, Phase IV (KMG-IV): sequencing the most valuable type-strain genomes for metagenomic binning, comparative biology and taxonomic classification.</title>
        <authorList>
            <person name="Goeker M."/>
        </authorList>
    </citation>
    <scope>NUCLEOTIDE SEQUENCE [LARGE SCALE GENOMIC DNA]</scope>
    <source>
        <strain evidence="3 4">DSM 6130</strain>
    </source>
</reference>
<sequence length="268" mass="27897">MADGTAAALDHVVVNVLRGMDGAAAIFAALGFQLTPLGRHSLGSINHLMMTPGGYLELVGVPTEGKQRQEVLDSPFGLNGLVLKSDDADATYARLGAAGLAPSPPVAFSRPVEIDGQVLDARFRTVRVPAARFPAGRVYFCEHLTPELVWRPEWLTHPNGFVRLDRIEVTSGEPRADAAAYAAAAGVNTGLTEDGAATVALADDFAIDVVPGDRPRFATLGLSFDGLDAIAARAAATPGADWTGPGSDGTATLAIPSLDLTLACRSLR</sequence>
<reference evidence="2" key="3">
    <citation type="submission" date="2023-01" db="EMBL/GenBank/DDBJ databases">
        <authorList>
            <person name="Sun Q."/>
            <person name="Evtushenko L."/>
        </authorList>
    </citation>
    <scope>NUCLEOTIDE SEQUENCE</scope>
    <source>
        <strain evidence="2">VKM B-1606</strain>
    </source>
</reference>
<protein>
    <recommendedName>
        <fullName evidence="1">Glyoxalase-like domain-containing protein</fullName>
    </recommendedName>
</protein>
<keyword evidence="4" id="KW-1185">Reference proteome</keyword>
<reference evidence="2" key="1">
    <citation type="journal article" date="2014" name="Int. J. Syst. Evol. Microbiol.">
        <title>Complete genome sequence of Corynebacterium casei LMG S-19264T (=DSM 44701T), isolated from a smear-ripened cheese.</title>
        <authorList>
            <consortium name="US DOE Joint Genome Institute (JGI-PGF)"/>
            <person name="Walter F."/>
            <person name="Albersmeier A."/>
            <person name="Kalinowski J."/>
            <person name="Ruckert C."/>
        </authorList>
    </citation>
    <scope>NUCLEOTIDE SEQUENCE</scope>
    <source>
        <strain evidence="2">VKM B-1606</strain>
    </source>
</reference>
<dbReference type="Pfam" id="PF13468">
    <property type="entry name" value="Glyoxalase_3"/>
    <property type="match status" value="1"/>
</dbReference>
<evidence type="ECO:0000313" key="4">
    <source>
        <dbReference type="Proteomes" id="UP000758856"/>
    </source>
</evidence>
<evidence type="ECO:0000313" key="3">
    <source>
        <dbReference type="EMBL" id="MBM7850871.1"/>
    </source>
</evidence>
<organism evidence="2 5">
    <name type="scientific">Methylopila capsulata</name>
    <dbReference type="NCBI Taxonomy" id="61654"/>
    <lineage>
        <taxon>Bacteria</taxon>
        <taxon>Pseudomonadati</taxon>
        <taxon>Pseudomonadota</taxon>
        <taxon>Alphaproteobacteria</taxon>
        <taxon>Hyphomicrobiales</taxon>
        <taxon>Methylopilaceae</taxon>
        <taxon>Methylopila</taxon>
    </lineage>
</organism>
<dbReference type="Gene3D" id="3.10.180.10">
    <property type="entry name" value="2,3-Dihydroxybiphenyl 1,2-Dioxygenase, domain 1"/>
    <property type="match status" value="1"/>
</dbReference>